<feature type="coiled-coil region" evidence="1">
    <location>
        <begin position="62"/>
        <end position="89"/>
    </location>
</feature>
<evidence type="ECO:0000259" key="3">
    <source>
        <dbReference type="Pfam" id="PF22485"/>
    </source>
</evidence>
<reference evidence="4 5" key="1">
    <citation type="journal article" date="2017" name="Mol. Ecol.">
        <title>Comparative and population genomic landscape of Phellinus noxius: A hypervariable fungus causing root rot in trees.</title>
        <authorList>
            <person name="Chung C.L."/>
            <person name="Lee T.J."/>
            <person name="Akiba M."/>
            <person name="Lee H.H."/>
            <person name="Kuo T.H."/>
            <person name="Liu D."/>
            <person name="Ke H.M."/>
            <person name="Yokoi T."/>
            <person name="Roa M.B."/>
            <person name="Lu M.J."/>
            <person name="Chang Y.Y."/>
            <person name="Ann P.J."/>
            <person name="Tsai J.N."/>
            <person name="Chen C.Y."/>
            <person name="Tzean S.S."/>
            <person name="Ota Y."/>
            <person name="Hattori T."/>
            <person name="Sahashi N."/>
            <person name="Liou R.F."/>
            <person name="Kikuchi T."/>
            <person name="Tsai I.J."/>
        </authorList>
    </citation>
    <scope>NUCLEOTIDE SEQUENCE [LARGE SCALE GENOMIC DNA]</scope>
    <source>
        <strain evidence="4 5">FFPRI411160</strain>
    </source>
</reference>
<gene>
    <name evidence="4" type="ORF">PNOK_0521500</name>
</gene>
<dbReference type="EMBL" id="NBII01000005">
    <property type="protein sequence ID" value="PAV18373.1"/>
    <property type="molecule type" value="Genomic_DNA"/>
</dbReference>
<dbReference type="InParanoid" id="A0A286UFK1"/>
<feature type="domain" description="DUF6987" evidence="3">
    <location>
        <begin position="32"/>
        <end position="230"/>
    </location>
</feature>
<feature type="compositionally biased region" description="Basic and acidic residues" evidence="2">
    <location>
        <begin position="29"/>
        <end position="40"/>
    </location>
</feature>
<feature type="region of interest" description="Disordered" evidence="2">
    <location>
        <begin position="1"/>
        <end position="40"/>
    </location>
</feature>
<dbReference type="InterPro" id="IPR054256">
    <property type="entry name" value="DUF6987"/>
</dbReference>
<protein>
    <recommendedName>
        <fullName evidence="3">DUF6987 domain-containing protein</fullName>
    </recommendedName>
</protein>
<feature type="compositionally biased region" description="Basic and acidic residues" evidence="2">
    <location>
        <begin position="123"/>
        <end position="132"/>
    </location>
</feature>
<dbReference type="PANTHER" id="PTHR39461">
    <property type="entry name" value="LEA DOMAIN PROTEIN (AFU_ORTHOLOGUE AFUA_8G04920)"/>
    <property type="match status" value="1"/>
</dbReference>
<dbReference type="AlphaFoldDB" id="A0A286UFK1"/>
<evidence type="ECO:0000256" key="2">
    <source>
        <dbReference type="SAM" id="MobiDB-lite"/>
    </source>
</evidence>
<keyword evidence="1" id="KW-0175">Coiled coil</keyword>
<dbReference type="STRING" id="2282107.A0A286UFK1"/>
<accession>A0A286UFK1</accession>
<proteinExistence type="predicted"/>
<evidence type="ECO:0000313" key="4">
    <source>
        <dbReference type="EMBL" id="PAV18373.1"/>
    </source>
</evidence>
<evidence type="ECO:0000256" key="1">
    <source>
        <dbReference type="SAM" id="Coils"/>
    </source>
</evidence>
<comment type="caution">
    <text evidence="4">The sequence shown here is derived from an EMBL/GenBank/DDBJ whole genome shotgun (WGS) entry which is preliminary data.</text>
</comment>
<keyword evidence="5" id="KW-1185">Reference proteome</keyword>
<dbReference type="Pfam" id="PF22485">
    <property type="entry name" value="DUF6987"/>
    <property type="match status" value="1"/>
</dbReference>
<dbReference type="Proteomes" id="UP000217199">
    <property type="component" value="Unassembled WGS sequence"/>
</dbReference>
<sequence>MTSSPDVRFPPQHQETGLHLGSVSEGSSADDRTDDQKKKDKELAEHLSLIIEEANKRVVPLVKMIRKHIENMEARKEEDRDEAELVKQVKPLLEQAEKILNETEGAVKGADPGNKISSRAKRHSEAHNASPEEQRLAAALRVLIEEVGGTIEWAKGKLDAYPKAKKDLGPLLDAIGQPITQIVAGVGFLLAGVLNLVGNLLSGLGLDSLLRGICSAIGLEKIFRSLGIEKLYV</sequence>
<name>A0A286UFK1_9AGAM</name>
<feature type="region of interest" description="Disordered" evidence="2">
    <location>
        <begin position="106"/>
        <end position="132"/>
    </location>
</feature>
<evidence type="ECO:0000313" key="5">
    <source>
        <dbReference type="Proteomes" id="UP000217199"/>
    </source>
</evidence>
<organism evidence="4 5">
    <name type="scientific">Pyrrhoderma noxium</name>
    <dbReference type="NCBI Taxonomy" id="2282107"/>
    <lineage>
        <taxon>Eukaryota</taxon>
        <taxon>Fungi</taxon>
        <taxon>Dikarya</taxon>
        <taxon>Basidiomycota</taxon>
        <taxon>Agaricomycotina</taxon>
        <taxon>Agaricomycetes</taxon>
        <taxon>Hymenochaetales</taxon>
        <taxon>Hymenochaetaceae</taxon>
        <taxon>Pyrrhoderma</taxon>
    </lineage>
</organism>
<dbReference type="OrthoDB" id="3937590at2759"/>
<dbReference type="PANTHER" id="PTHR39461:SF1">
    <property type="entry name" value="LEA DOMAIN PROTEIN (AFU_ORTHOLOGUE AFUA_8G04920)"/>
    <property type="match status" value="1"/>
</dbReference>